<reference evidence="1" key="1">
    <citation type="submission" date="2021-05" db="EMBL/GenBank/DDBJ databases">
        <authorList>
            <person name="Alioto T."/>
            <person name="Alioto T."/>
            <person name="Gomez Garrido J."/>
        </authorList>
    </citation>
    <scope>NUCLEOTIDE SEQUENCE</scope>
</reference>
<sequence length="167" mass="18867">MKRRNLPPRSTRIRSKRFQTPNNAAAGAIGSSTPLRNWSRIVWSSTRSAKRQRLPRTERFATSATGWWASGTWSCTSSHPRHCSAARLVVSCFSPSGMSPGMRKFAVRSIRLRAPKRTRRSRARSVGRRLEVRNRNVPMSTFITTRFPKSVRAVARFSPISTSTGHI</sequence>
<evidence type="ECO:0000313" key="1">
    <source>
        <dbReference type="EMBL" id="CAG6602627.1"/>
    </source>
</evidence>
<accession>A0A8D8LB23</accession>
<organism evidence="1">
    <name type="scientific">Culex pipiens</name>
    <name type="common">House mosquito</name>
    <dbReference type="NCBI Taxonomy" id="7175"/>
    <lineage>
        <taxon>Eukaryota</taxon>
        <taxon>Metazoa</taxon>
        <taxon>Ecdysozoa</taxon>
        <taxon>Arthropoda</taxon>
        <taxon>Hexapoda</taxon>
        <taxon>Insecta</taxon>
        <taxon>Pterygota</taxon>
        <taxon>Neoptera</taxon>
        <taxon>Endopterygota</taxon>
        <taxon>Diptera</taxon>
        <taxon>Nematocera</taxon>
        <taxon>Culicoidea</taxon>
        <taxon>Culicidae</taxon>
        <taxon>Culicinae</taxon>
        <taxon>Culicini</taxon>
        <taxon>Culex</taxon>
        <taxon>Culex</taxon>
    </lineage>
</organism>
<dbReference type="EMBL" id="HBUE01243005">
    <property type="protein sequence ID" value="CAG6550333.1"/>
    <property type="molecule type" value="Transcribed_RNA"/>
</dbReference>
<dbReference type="AlphaFoldDB" id="A0A8D8LB23"/>
<name>A0A8D8LB23_CULPI</name>
<dbReference type="EMBL" id="HBUE01350094">
    <property type="protein sequence ID" value="CAG6602627.1"/>
    <property type="molecule type" value="Transcribed_RNA"/>
</dbReference>
<proteinExistence type="predicted"/>
<protein>
    <submittedName>
        <fullName evidence="1">(northern house mosquito) hypothetical protein</fullName>
    </submittedName>
</protein>